<keyword evidence="8" id="KW-1185">Reference proteome</keyword>
<evidence type="ECO:0000313" key="7">
    <source>
        <dbReference type="EMBL" id="QUI22373.1"/>
    </source>
</evidence>
<evidence type="ECO:0000256" key="4">
    <source>
        <dbReference type="ARBA" id="ARBA00023136"/>
    </source>
</evidence>
<reference evidence="7" key="1">
    <citation type="submission" date="2020-07" db="EMBL/GenBank/DDBJ databases">
        <title>Vallitalea pronyensis genome.</title>
        <authorList>
            <person name="Postec A."/>
        </authorList>
    </citation>
    <scope>NUCLEOTIDE SEQUENCE</scope>
    <source>
        <strain evidence="7">FatNI3</strain>
    </source>
</reference>
<proteinExistence type="predicted"/>
<dbReference type="InterPro" id="IPR052902">
    <property type="entry name" value="ABC-2_transporter"/>
</dbReference>
<gene>
    <name evidence="7" type="ORF">HZI73_08690</name>
</gene>
<keyword evidence="2 5" id="KW-0812">Transmembrane</keyword>
<organism evidence="7 8">
    <name type="scientific">Vallitalea pronyensis</name>
    <dbReference type="NCBI Taxonomy" id="1348613"/>
    <lineage>
        <taxon>Bacteria</taxon>
        <taxon>Bacillati</taxon>
        <taxon>Bacillota</taxon>
        <taxon>Clostridia</taxon>
        <taxon>Lachnospirales</taxon>
        <taxon>Vallitaleaceae</taxon>
        <taxon>Vallitalea</taxon>
    </lineage>
</organism>
<evidence type="ECO:0000313" key="8">
    <source>
        <dbReference type="Proteomes" id="UP000683246"/>
    </source>
</evidence>
<comment type="subcellular location">
    <subcellularLocation>
        <location evidence="1">Membrane</location>
        <topology evidence="1">Multi-pass membrane protein</topology>
    </subcellularLocation>
</comment>
<dbReference type="EMBL" id="CP058649">
    <property type="protein sequence ID" value="QUI22373.1"/>
    <property type="molecule type" value="Genomic_DNA"/>
</dbReference>
<feature type="transmembrane region" description="Helical" evidence="5">
    <location>
        <begin position="228"/>
        <end position="251"/>
    </location>
</feature>
<dbReference type="GO" id="GO:0016020">
    <property type="term" value="C:membrane"/>
    <property type="evidence" value="ECO:0007669"/>
    <property type="project" value="UniProtKB-SubCell"/>
</dbReference>
<dbReference type="InterPro" id="IPR013525">
    <property type="entry name" value="ABC2_TM"/>
</dbReference>
<dbReference type="GO" id="GO:0140359">
    <property type="term" value="F:ABC-type transporter activity"/>
    <property type="evidence" value="ECO:0007669"/>
    <property type="project" value="InterPro"/>
</dbReference>
<evidence type="ECO:0000256" key="3">
    <source>
        <dbReference type="ARBA" id="ARBA00022989"/>
    </source>
</evidence>
<dbReference type="KEGG" id="vpy:HZI73_08690"/>
<evidence type="ECO:0000256" key="2">
    <source>
        <dbReference type="ARBA" id="ARBA00022692"/>
    </source>
</evidence>
<evidence type="ECO:0000256" key="5">
    <source>
        <dbReference type="SAM" id="Phobius"/>
    </source>
</evidence>
<evidence type="ECO:0000259" key="6">
    <source>
        <dbReference type="Pfam" id="PF12698"/>
    </source>
</evidence>
<name>A0A8J8MJF4_9FIRM</name>
<dbReference type="Proteomes" id="UP000683246">
    <property type="component" value="Chromosome"/>
</dbReference>
<accession>A0A8J8MJF4</accession>
<dbReference type="Pfam" id="PF12698">
    <property type="entry name" value="ABC2_membrane_3"/>
    <property type="match status" value="1"/>
</dbReference>
<feature type="transmembrane region" description="Helical" evidence="5">
    <location>
        <begin position="338"/>
        <end position="358"/>
    </location>
</feature>
<dbReference type="RefSeq" id="WP_212697857.1">
    <property type="nucleotide sequence ID" value="NZ_CP058649.1"/>
</dbReference>
<keyword evidence="3 5" id="KW-1133">Transmembrane helix</keyword>
<dbReference type="PANTHER" id="PTHR43027">
    <property type="entry name" value="DOXORUBICIN RESISTANCE ABC TRANSPORTER PERMEASE PROTEIN DRRC-RELATED"/>
    <property type="match status" value="1"/>
</dbReference>
<feature type="transmembrane region" description="Helical" evidence="5">
    <location>
        <begin position="184"/>
        <end position="207"/>
    </location>
</feature>
<dbReference type="PANTHER" id="PTHR43027:SF1">
    <property type="entry name" value="DOXORUBICIN RESISTANCE ABC TRANSPORTER PERMEASE PROTEIN DRRC-RELATED"/>
    <property type="match status" value="1"/>
</dbReference>
<protein>
    <submittedName>
        <fullName evidence="7">ABC transporter permease</fullName>
    </submittedName>
</protein>
<feature type="domain" description="ABC-2 type transporter transmembrane" evidence="6">
    <location>
        <begin position="23"/>
        <end position="358"/>
    </location>
</feature>
<evidence type="ECO:0000256" key="1">
    <source>
        <dbReference type="ARBA" id="ARBA00004141"/>
    </source>
</evidence>
<feature type="transmembrane region" description="Helical" evidence="5">
    <location>
        <begin position="290"/>
        <end position="308"/>
    </location>
</feature>
<sequence length="369" mass="42211">MKLWHSFIKELKLASRGFYFYIEFAMAAIILVVLLFLVPEEFSSTSDEYLYLDLPEAAKESLNETLMEGDLDNHIEQVEIKSKKQTYQAQLYHAEGKKIYVLDNAEDVVTLAKNERQLGAIITLGDDNRLHYTYYLQGYESQRLRNLYLIYHNKDIDILHEHMDNLEVRSIDTHYGTLTDRQNIIPALIAINGSFLGLFIIAAYIFLDKQEGIIKAYAITASSVWQYLMSKVGVLLFSSLLSTLIIVIPLMGLQVNYFMFVIVLLTSSFFASAVGLLIGSCFKNMMQAFGAIYGVMIVMMLPNIAYFIPSWEPLWVKVIPTYPLIQSFKETILQNGDMHYVGMTSLGFFIAGIILFLISNMRYKKTMTV</sequence>
<feature type="transmembrane region" description="Helical" evidence="5">
    <location>
        <begin position="20"/>
        <end position="38"/>
    </location>
</feature>
<feature type="transmembrane region" description="Helical" evidence="5">
    <location>
        <begin position="257"/>
        <end position="278"/>
    </location>
</feature>
<dbReference type="AlphaFoldDB" id="A0A8J8MJF4"/>
<keyword evidence="4 5" id="KW-0472">Membrane</keyword>